<reference evidence="2 3" key="1">
    <citation type="submission" date="2016-01" db="EMBL/GenBank/DDBJ databases">
        <title>Genome Sequences of Twelve Sporeforming Bacillus Species Isolated from Foods.</title>
        <authorList>
            <person name="Berendsen E.M."/>
            <person name="Wells-Bennik M.H."/>
            <person name="Krawcyk A.O."/>
            <person name="De Jong A."/>
            <person name="Holsappel S."/>
            <person name="Eijlander R.T."/>
            <person name="Kuipers O.P."/>
        </authorList>
    </citation>
    <scope>NUCLEOTIDE SEQUENCE [LARGE SCALE GENOMIC DNA]</scope>
    <source>
        <strain evidence="2 3">B4098</strain>
    </source>
</reference>
<evidence type="ECO:0000259" key="1">
    <source>
        <dbReference type="Pfam" id="PF01814"/>
    </source>
</evidence>
<comment type="caution">
    <text evidence="2">The sequence shown here is derived from an EMBL/GenBank/DDBJ whole genome shotgun (WGS) entry which is preliminary data.</text>
</comment>
<dbReference type="Proteomes" id="UP000075288">
    <property type="component" value="Unassembled WGS sequence"/>
</dbReference>
<gene>
    <name evidence="2" type="ORF">B4098_1750</name>
</gene>
<dbReference type="GO" id="GO:0005886">
    <property type="term" value="C:plasma membrane"/>
    <property type="evidence" value="ECO:0007669"/>
    <property type="project" value="TreeGrafter"/>
</dbReference>
<name>A0A150K312_HEYCO</name>
<feature type="domain" description="Hemerythrin-like" evidence="1">
    <location>
        <begin position="34"/>
        <end position="169"/>
    </location>
</feature>
<dbReference type="Pfam" id="PF01814">
    <property type="entry name" value="Hemerythrin"/>
    <property type="match status" value="1"/>
</dbReference>
<evidence type="ECO:0000313" key="2">
    <source>
        <dbReference type="EMBL" id="KYC63892.1"/>
    </source>
</evidence>
<accession>A0A150K312</accession>
<evidence type="ECO:0000313" key="3">
    <source>
        <dbReference type="Proteomes" id="UP000075288"/>
    </source>
</evidence>
<dbReference type="PATRIC" id="fig|1398.26.peg.2326"/>
<dbReference type="InterPro" id="IPR012312">
    <property type="entry name" value="Hemerythrin-like"/>
</dbReference>
<dbReference type="PANTHER" id="PTHR39966">
    <property type="entry name" value="BLL2471 PROTEIN-RELATED"/>
    <property type="match status" value="1"/>
</dbReference>
<sequence length="191" mass="21709">MFKIKEMAKKEGINMEMPHCAMISGGADVALCAGLNQLKNEHGHLNELKRALYETAEQMINGELENKREALGALRKGTESFSAQLKHHAEREENVLFTMMARYIGRENGPIAVMEYEHDEAEKYIEIFLNGTKIMDEGQAEMLASYIVQMYELLTSHFFKEENVLFPMAENLLSAAEKDELEEKICTTGLQ</sequence>
<protein>
    <recommendedName>
        <fullName evidence="1">Hemerythrin-like domain-containing protein</fullName>
    </recommendedName>
</protein>
<proteinExistence type="predicted"/>
<organism evidence="2 3">
    <name type="scientific">Heyndrickxia coagulans</name>
    <name type="common">Weizmannia coagulans</name>
    <dbReference type="NCBI Taxonomy" id="1398"/>
    <lineage>
        <taxon>Bacteria</taxon>
        <taxon>Bacillati</taxon>
        <taxon>Bacillota</taxon>
        <taxon>Bacilli</taxon>
        <taxon>Bacillales</taxon>
        <taxon>Bacillaceae</taxon>
        <taxon>Heyndrickxia</taxon>
    </lineage>
</organism>
<dbReference type="PANTHER" id="PTHR39966:SF1">
    <property type="entry name" value="HEMERYTHRIN-LIKE DOMAIN-CONTAINING PROTEIN"/>
    <property type="match status" value="1"/>
</dbReference>
<dbReference type="EMBL" id="LQYG01000033">
    <property type="protein sequence ID" value="KYC63892.1"/>
    <property type="molecule type" value="Genomic_DNA"/>
</dbReference>
<dbReference type="AlphaFoldDB" id="A0A150K312"/>
<dbReference type="Gene3D" id="1.20.120.520">
    <property type="entry name" value="nmb1532 protein domain like"/>
    <property type="match status" value="1"/>
</dbReference>